<evidence type="ECO:0000259" key="5">
    <source>
        <dbReference type="PROSITE" id="PS50893"/>
    </source>
</evidence>
<dbReference type="GO" id="GO:0140359">
    <property type="term" value="F:ABC-type transporter activity"/>
    <property type="evidence" value="ECO:0007669"/>
    <property type="project" value="InterPro"/>
</dbReference>
<name>A0A4Q7NYX4_9FIRM</name>
<keyword evidence="7" id="KW-1185">Reference proteome</keyword>
<comment type="caution">
    <text evidence="6">The sequence shown here is derived from an EMBL/GenBank/DDBJ whole genome shotgun (WGS) entry which is preliminary data.</text>
</comment>
<gene>
    <name evidence="6" type="ORF">EV209_2966</name>
</gene>
<feature type="domain" description="ABC transporter" evidence="5">
    <location>
        <begin position="4"/>
        <end position="240"/>
    </location>
</feature>
<dbReference type="CDD" id="cd03220">
    <property type="entry name" value="ABC_KpsT_Wzt"/>
    <property type="match status" value="1"/>
</dbReference>
<dbReference type="GO" id="GO:0016887">
    <property type="term" value="F:ATP hydrolysis activity"/>
    <property type="evidence" value="ECO:0007669"/>
    <property type="project" value="InterPro"/>
</dbReference>
<dbReference type="InterPro" id="IPR015860">
    <property type="entry name" value="ABC_transpr_TagH-like"/>
</dbReference>
<reference evidence="6 7" key="1">
    <citation type="submission" date="2019-02" db="EMBL/GenBank/DDBJ databases">
        <title>Genomic Encyclopedia of Type Strains, Phase IV (KMG-IV): sequencing the most valuable type-strain genomes for metagenomic binning, comparative biology and taxonomic classification.</title>
        <authorList>
            <person name="Goeker M."/>
        </authorList>
    </citation>
    <scope>NUCLEOTIDE SEQUENCE [LARGE SCALE GENOMIC DNA]</scope>
    <source>
        <strain evidence="6 7">DSM 29486</strain>
    </source>
</reference>
<dbReference type="PROSITE" id="PS50893">
    <property type="entry name" value="ABC_TRANSPORTER_2"/>
    <property type="match status" value="1"/>
</dbReference>
<dbReference type="InterPro" id="IPR017871">
    <property type="entry name" value="ABC_transporter-like_CS"/>
</dbReference>
<dbReference type="AlphaFoldDB" id="A0A4Q7NYX4"/>
<dbReference type="InterPro" id="IPR003593">
    <property type="entry name" value="AAA+_ATPase"/>
</dbReference>
<keyword evidence="3" id="KW-0547">Nucleotide-binding</keyword>
<dbReference type="InterPro" id="IPR050683">
    <property type="entry name" value="Bact_Polysacc_Export_ATP-bd"/>
</dbReference>
<evidence type="ECO:0000256" key="2">
    <source>
        <dbReference type="ARBA" id="ARBA00022448"/>
    </source>
</evidence>
<protein>
    <submittedName>
        <fullName evidence="6">ABC-2 type transport system ATP-binding protein/lipopolysaccharide transport system ATP-binding protein</fullName>
    </submittedName>
</protein>
<keyword evidence="4 6" id="KW-0067">ATP-binding</keyword>
<evidence type="ECO:0000256" key="3">
    <source>
        <dbReference type="ARBA" id="ARBA00022741"/>
    </source>
</evidence>
<keyword evidence="2" id="KW-0813">Transport</keyword>
<evidence type="ECO:0000313" key="6">
    <source>
        <dbReference type="EMBL" id="RZS92671.1"/>
    </source>
</evidence>
<dbReference type="InterPro" id="IPR027417">
    <property type="entry name" value="P-loop_NTPase"/>
</dbReference>
<organism evidence="6 7">
    <name type="scientific">Cuneatibacter caecimuris</name>
    <dbReference type="NCBI Taxonomy" id="1796618"/>
    <lineage>
        <taxon>Bacteria</taxon>
        <taxon>Bacillati</taxon>
        <taxon>Bacillota</taxon>
        <taxon>Clostridia</taxon>
        <taxon>Lachnospirales</taxon>
        <taxon>Lachnospiraceae</taxon>
        <taxon>Cuneatibacter</taxon>
    </lineage>
</organism>
<dbReference type="PROSITE" id="PS00211">
    <property type="entry name" value="ABC_TRANSPORTER_1"/>
    <property type="match status" value="1"/>
</dbReference>
<evidence type="ECO:0000256" key="1">
    <source>
        <dbReference type="ARBA" id="ARBA00005417"/>
    </source>
</evidence>
<evidence type="ECO:0000313" key="7">
    <source>
        <dbReference type="Proteomes" id="UP000292927"/>
    </source>
</evidence>
<comment type="similarity">
    <text evidence="1">Belongs to the ABC transporter superfamily.</text>
</comment>
<accession>A0A4Q7NYX4</accession>
<dbReference type="PANTHER" id="PTHR46743">
    <property type="entry name" value="TEICHOIC ACIDS EXPORT ATP-BINDING PROTEIN TAGH"/>
    <property type="match status" value="1"/>
</dbReference>
<dbReference type="SMART" id="SM00382">
    <property type="entry name" value="AAA"/>
    <property type="match status" value="1"/>
</dbReference>
<proteinExistence type="inferred from homology"/>
<dbReference type="Pfam" id="PF00005">
    <property type="entry name" value="ABC_tran"/>
    <property type="match status" value="1"/>
</dbReference>
<dbReference type="EMBL" id="SGXF01000008">
    <property type="protein sequence ID" value="RZS92671.1"/>
    <property type="molecule type" value="Genomic_DNA"/>
</dbReference>
<dbReference type="Proteomes" id="UP000292927">
    <property type="component" value="Unassembled WGS sequence"/>
</dbReference>
<dbReference type="PANTHER" id="PTHR46743:SF2">
    <property type="entry name" value="TEICHOIC ACIDS EXPORT ATP-BINDING PROTEIN TAGH"/>
    <property type="match status" value="1"/>
</dbReference>
<evidence type="ECO:0000256" key="4">
    <source>
        <dbReference type="ARBA" id="ARBA00022840"/>
    </source>
</evidence>
<dbReference type="GO" id="GO:0005524">
    <property type="term" value="F:ATP binding"/>
    <property type="evidence" value="ECO:0007669"/>
    <property type="project" value="UniProtKB-KW"/>
</dbReference>
<dbReference type="Gene3D" id="3.40.50.300">
    <property type="entry name" value="P-loop containing nucleotide triphosphate hydrolases"/>
    <property type="match status" value="1"/>
</dbReference>
<sequence length="240" mass="26970">MDMIRVEHVSMCFKMANDRISSIKEFMTALLKRKLKFKEFWALRDVNFTVEKGDVVGIIGRNGAGKSTILKIISGILKPTEGRVVRSGNIVPMLELGSGFDYDLSGRENIFLNGAILGYSKEFLEARYDEILAFSELGEFIEMPIRNYSSGMLMRLAFSIATVVEPEILIVDEILAVGDENFQKKSRARMLELMSGGTTVLFVSHSLEQIREMCNKVVWLDGGTVKLMGATEEVCDQYKL</sequence>
<dbReference type="SUPFAM" id="SSF52540">
    <property type="entry name" value="P-loop containing nucleoside triphosphate hydrolases"/>
    <property type="match status" value="1"/>
</dbReference>
<dbReference type="GO" id="GO:0016020">
    <property type="term" value="C:membrane"/>
    <property type="evidence" value="ECO:0007669"/>
    <property type="project" value="InterPro"/>
</dbReference>
<dbReference type="InterPro" id="IPR003439">
    <property type="entry name" value="ABC_transporter-like_ATP-bd"/>
</dbReference>